<name>A0A3P4AZR6_9BURK</name>
<gene>
    <name evidence="2" type="primary">osmY_1</name>
    <name evidence="2" type="ORF">PIGHUM_01121</name>
</gene>
<organism evidence="2 3">
    <name type="scientific">Pigmentiphaga humi</name>
    <dbReference type="NCBI Taxonomy" id="2478468"/>
    <lineage>
        <taxon>Bacteria</taxon>
        <taxon>Pseudomonadati</taxon>
        <taxon>Pseudomonadota</taxon>
        <taxon>Betaproteobacteria</taxon>
        <taxon>Burkholderiales</taxon>
        <taxon>Alcaligenaceae</taxon>
        <taxon>Pigmentiphaga</taxon>
    </lineage>
</organism>
<evidence type="ECO:0000259" key="1">
    <source>
        <dbReference type="PROSITE" id="PS50914"/>
    </source>
</evidence>
<accession>A0A3P4AZR6</accession>
<feature type="domain" description="BON" evidence="1">
    <location>
        <begin position="82"/>
        <end position="150"/>
    </location>
</feature>
<dbReference type="InterPro" id="IPR051686">
    <property type="entry name" value="Lipoprotein_DolP"/>
</dbReference>
<dbReference type="Proteomes" id="UP000277294">
    <property type="component" value="Unassembled WGS sequence"/>
</dbReference>
<dbReference type="Gene3D" id="3.30.1340.30">
    <property type="match status" value="1"/>
</dbReference>
<dbReference type="PANTHER" id="PTHR34606:SF16">
    <property type="entry name" value="BON DOMAIN-CONTAINING PROTEIN"/>
    <property type="match status" value="1"/>
</dbReference>
<proteinExistence type="predicted"/>
<reference evidence="2 3" key="1">
    <citation type="submission" date="2018-10" db="EMBL/GenBank/DDBJ databases">
        <authorList>
            <person name="Criscuolo A."/>
        </authorList>
    </citation>
    <scope>NUCLEOTIDE SEQUENCE [LARGE SCALE GENOMIC DNA]</scope>
    <source>
        <strain evidence="2">DnA1</strain>
    </source>
</reference>
<evidence type="ECO:0000313" key="3">
    <source>
        <dbReference type="Proteomes" id="UP000277294"/>
    </source>
</evidence>
<dbReference type="PANTHER" id="PTHR34606">
    <property type="entry name" value="BON DOMAIN-CONTAINING PROTEIN"/>
    <property type="match status" value="1"/>
</dbReference>
<sequence>MTPRQKMPPRLPLRGGAAPREGVFALGAALRQKIMLAAIAAACAGGAPLATAQTVTQDAKQAAQDAKQTARDAKVSASEYASDAMITTKVKAALLKEQTTQSLSIKVTTENRVVHLSGSADTPEQIDSAVRIARGVKDVSDVRNEIQLKKQPQPQS</sequence>
<protein>
    <submittedName>
        <fullName evidence="2">Osmotically-inducible protein Y</fullName>
    </submittedName>
</protein>
<evidence type="ECO:0000313" key="2">
    <source>
        <dbReference type="EMBL" id="VCU69061.1"/>
    </source>
</evidence>
<dbReference type="AlphaFoldDB" id="A0A3P4AZR6"/>
<dbReference type="PROSITE" id="PS50914">
    <property type="entry name" value="BON"/>
    <property type="match status" value="1"/>
</dbReference>
<dbReference type="Pfam" id="PF04972">
    <property type="entry name" value="BON"/>
    <property type="match status" value="1"/>
</dbReference>
<keyword evidence="3" id="KW-1185">Reference proteome</keyword>
<dbReference type="InterPro" id="IPR007055">
    <property type="entry name" value="BON_dom"/>
</dbReference>
<dbReference type="EMBL" id="UWPJ01000009">
    <property type="protein sequence ID" value="VCU69061.1"/>
    <property type="molecule type" value="Genomic_DNA"/>
</dbReference>